<protein>
    <submittedName>
        <fullName evidence="2">Uncharacterized protein</fullName>
    </submittedName>
</protein>
<dbReference type="Proteomes" id="UP001500443">
    <property type="component" value="Unassembled WGS sequence"/>
</dbReference>
<organism evidence="2 3">
    <name type="scientific">Streptomyces synnematoformans</name>
    <dbReference type="NCBI Taxonomy" id="415721"/>
    <lineage>
        <taxon>Bacteria</taxon>
        <taxon>Bacillati</taxon>
        <taxon>Actinomycetota</taxon>
        <taxon>Actinomycetes</taxon>
        <taxon>Kitasatosporales</taxon>
        <taxon>Streptomycetaceae</taxon>
        <taxon>Streptomyces</taxon>
    </lineage>
</organism>
<evidence type="ECO:0000256" key="1">
    <source>
        <dbReference type="SAM" id="MobiDB-lite"/>
    </source>
</evidence>
<evidence type="ECO:0000313" key="3">
    <source>
        <dbReference type="Proteomes" id="UP001500443"/>
    </source>
</evidence>
<feature type="region of interest" description="Disordered" evidence="1">
    <location>
        <begin position="25"/>
        <end position="47"/>
    </location>
</feature>
<accession>A0ABN2XQ87</accession>
<dbReference type="EMBL" id="BAAAPF010000024">
    <property type="protein sequence ID" value="GAA2114644.1"/>
    <property type="molecule type" value="Genomic_DNA"/>
</dbReference>
<reference evidence="2 3" key="1">
    <citation type="journal article" date="2019" name="Int. J. Syst. Evol. Microbiol.">
        <title>The Global Catalogue of Microorganisms (GCM) 10K type strain sequencing project: providing services to taxonomists for standard genome sequencing and annotation.</title>
        <authorList>
            <consortium name="The Broad Institute Genomics Platform"/>
            <consortium name="The Broad Institute Genome Sequencing Center for Infectious Disease"/>
            <person name="Wu L."/>
            <person name="Ma J."/>
        </authorList>
    </citation>
    <scope>NUCLEOTIDE SEQUENCE [LARGE SCALE GENOMIC DNA]</scope>
    <source>
        <strain evidence="2 3">JCM 15481</strain>
    </source>
</reference>
<gene>
    <name evidence="2" type="ORF">GCM10009802_14200</name>
</gene>
<dbReference type="RefSeq" id="WP_344288943.1">
    <property type="nucleotide sequence ID" value="NZ_BAAAPF010000024.1"/>
</dbReference>
<evidence type="ECO:0000313" key="2">
    <source>
        <dbReference type="EMBL" id="GAA2114644.1"/>
    </source>
</evidence>
<name>A0ABN2XQ87_9ACTN</name>
<comment type="caution">
    <text evidence="2">The sequence shown here is derived from an EMBL/GenBank/DDBJ whole genome shotgun (WGS) entry which is preliminary data.</text>
</comment>
<proteinExistence type="predicted"/>
<keyword evidence="3" id="KW-1185">Reference proteome</keyword>
<sequence length="153" mass="16795">MPRLTSEQSVDARVEFSSFCMQEADETFAPEEYPDGQDSDDPFLTPHEGRIDVRSGGHTHVAALLAQVWDGEPPPDGGEWEVTGESRLYSETGELSLMCYGGPTRGSVIGLGSPGGDWCVRVYSRGREAVARLAEQGVPHHVEQYLAQFWPRG</sequence>
<feature type="compositionally biased region" description="Acidic residues" evidence="1">
    <location>
        <begin position="25"/>
        <end position="41"/>
    </location>
</feature>